<feature type="transmembrane region" description="Helical" evidence="13">
    <location>
        <begin position="57"/>
        <end position="78"/>
    </location>
</feature>
<feature type="transmembrane region" description="Helical" evidence="13">
    <location>
        <begin position="23"/>
        <end position="45"/>
    </location>
</feature>
<comment type="subcellular location">
    <subcellularLocation>
        <location evidence="1">Nucleus membrane</location>
        <topology evidence="1">Multi-pass membrane protein</topology>
    </subcellularLocation>
    <subcellularLocation>
        <location evidence="2">Nucleus</location>
        <location evidence="2">Nuclear pore complex</location>
    </subcellularLocation>
</comment>
<comment type="caution">
    <text evidence="14">The sequence shown here is derived from an EMBL/GenBank/DDBJ whole genome shotgun (WGS) entry which is preliminary data.</text>
</comment>
<evidence type="ECO:0000256" key="4">
    <source>
        <dbReference type="ARBA" id="ARBA00022448"/>
    </source>
</evidence>
<accession>A0ABQ8UEA3</accession>
<dbReference type="Proteomes" id="UP001141327">
    <property type="component" value="Unassembled WGS sequence"/>
</dbReference>
<evidence type="ECO:0000313" key="15">
    <source>
        <dbReference type="Proteomes" id="UP001141327"/>
    </source>
</evidence>
<evidence type="ECO:0000256" key="8">
    <source>
        <dbReference type="ARBA" id="ARBA00022989"/>
    </source>
</evidence>
<keyword evidence="11 13" id="KW-0472">Membrane</keyword>
<keyword evidence="15" id="KW-1185">Reference proteome</keyword>
<dbReference type="EMBL" id="JAPMOS010000044">
    <property type="protein sequence ID" value="KAJ4457589.1"/>
    <property type="molecule type" value="Genomic_DNA"/>
</dbReference>
<evidence type="ECO:0000256" key="10">
    <source>
        <dbReference type="ARBA" id="ARBA00023132"/>
    </source>
</evidence>
<evidence type="ECO:0000256" key="7">
    <source>
        <dbReference type="ARBA" id="ARBA00022927"/>
    </source>
</evidence>
<comment type="similarity">
    <text evidence="3">Belongs to the NDC1 family.</text>
</comment>
<keyword evidence="10" id="KW-0906">Nuclear pore complex</keyword>
<evidence type="ECO:0000256" key="3">
    <source>
        <dbReference type="ARBA" id="ARBA00005760"/>
    </source>
</evidence>
<keyword evidence="12" id="KW-0539">Nucleus</keyword>
<proteinExistence type="inferred from homology"/>
<keyword evidence="9" id="KW-0811">Translocation</keyword>
<name>A0ABQ8UEA3_9EUKA</name>
<evidence type="ECO:0000256" key="11">
    <source>
        <dbReference type="ARBA" id="ARBA00023136"/>
    </source>
</evidence>
<feature type="transmembrane region" description="Helical" evidence="13">
    <location>
        <begin position="262"/>
        <end position="284"/>
    </location>
</feature>
<evidence type="ECO:0000256" key="9">
    <source>
        <dbReference type="ARBA" id="ARBA00023010"/>
    </source>
</evidence>
<dbReference type="PANTHER" id="PTHR13269">
    <property type="entry name" value="NUCLEOPORIN NDC1"/>
    <property type="match status" value="1"/>
</dbReference>
<evidence type="ECO:0000256" key="2">
    <source>
        <dbReference type="ARBA" id="ARBA00004567"/>
    </source>
</evidence>
<protein>
    <submittedName>
        <fullName evidence="14">Nucleoporin protein Ndc1-Nup</fullName>
    </submittedName>
</protein>
<dbReference type="PANTHER" id="PTHR13269:SF6">
    <property type="entry name" value="NUCLEOPORIN NDC1"/>
    <property type="match status" value="1"/>
</dbReference>
<keyword evidence="8 13" id="KW-1133">Transmembrane helix</keyword>
<evidence type="ECO:0000256" key="1">
    <source>
        <dbReference type="ARBA" id="ARBA00004232"/>
    </source>
</evidence>
<evidence type="ECO:0000256" key="6">
    <source>
        <dbReference type="ARBA" id="ARBA00022816"/>
    </source>
</evidence>
<feature type="transmembrane region" description="Helical" evidence="13">
    <location>
        <begin position="193"/>
        <end position="211"/>
    </location>
</feature>
<reference evidence="14" key="1">
    <citation type="journal article" date="2022" name="bioRxiv">
        <title>Genomics of Preaxostyla Flagellates Illuminates Evolutionary Transitions and the Path Towards Mitochondrial Loss.</title>
        <authorList>
            <person name="Novak L.V.F."/>
            <person name="Treitli S.C."/>
            <person name="Pyrih J."/>
            <person name="Halakuc P."/>
            <person name="Pipaliya S.V."/>
            <person name="Vacek V."/>
            <person name="Brzon O."/>
            <person name="Soukal P."/>
            <person name="Eme L."/>
            <person name="Dacks J.B."/>
            <person name="Karnkowska A."/>
            <person name="Elias M."/>
            <person name="Hampl V."/>
        </authorList>
    </citation>
    <scope>NUCLEOTIDE SEQUENCE</scope>
    <source>
        <strain evidence="14">RCP-MX</strain>
    </source>
</reference>
<evidence type="ECO:0000256" key="5">
    <source>
        <dbReference type="ARBA" id="ARBA00022692"/>
    </source>
</evidence>
<evidence type="ECO:0000256" key="13">
    <source>
        <dbReference type="SAM" id="Phobius"/>
    </source>
</evidence>
<organism evidence="14 15">
    <name type="scientific">Paratrimastix pyriformis</name>
    <dbReference type="NCBI Taxonomy" id="342808"/>
    <lineage>
        <taxon>Eukaryota</taxon>
        <taxon>Metamonada</taxon>
        <taxon>Preaxostyla</taxon>
        <taxon>Paratrimastigidae</taxon>
        <taxon>Paratrimastix</taxon>
    </lineage>
</organism>
<feature type="transmembrane region" description="Helical" evidence="13">
    <location>
        <begin position="223"/>
        <end position="241"/>
    </location>
</feature>
<sequence>MAQGDSAPSPAALWVEIRRWRTFAAAVWHFGILYLTLVLIGFLPFIRTRMVFTWEAWIYRLFFCALYSLVMMALPFIMKVGHTCGSSEACGSSKPLPSSSGTATTPREKLSALCDAYLSPTMWARLQRITSNPRHLAFVLGSGVCTALATVFFFAMRGSPMVMLVRVDRAIAPLGRSRPALRLLWTLPDVGPLMFWGFLMGICSSGSMIMWNHDYYSIPIVHVSPPLAFVSIFLLIEIGVPQSRVPYLRVTLSRLVRLSARAALWQSAIFGCLLAGLLALWFLLTEGPRAALVALVRLRWLLPAFSFSNLAVLLELAVCATTVEFGLRLARHVYTLIITEPIPFDSVEVTPFSYLLPALRHADSLIRHLAFLDLFNIFHLSDARRRVFFGDPSGLYWRSLVLDPCLEVMAAFQGRLTKLPFTLDVPQGGTVLIPPPSSTSTAGGLSTRACNPPAPAPTAATTPARAPRLLNLGDETLSRTPRSVGMTPQAPTPVPMSPYGRGMALSPLPAICPPAPSTAEGASIATPSVGTLGWFAQQQQQTAAASTPSAFPATITPVPAAIPFQPTSWLPLARPDPIEAAQAGPAEGLGLTWRGGAAVGTRGEQGFMGVSGTPGGVDMAQWGGSRWPQGGPSAEGKPKSAWMSGRGESNALTAFTGATPQTPVQTLPMAMGPQNAQPADMMLLGPGLESRSPFPTRQPTAGLRATTKSEPIGLALLRRARQGILAGVMTSLGALRWAWGKIARRPAELPALPQDSLAVVLTPAQVAALCRDRYSDVKVTEWAIRVVSRAVALSLEDDRYGVVKPDVGRVVETLLRTLYILNSVAPMHFYPPLAACSTEGETDHPHVKDAEAAQLTWRGEEEAVEAEEIPLLSHNDGATIVRSALQDGLYDITKSFGPKHLSTLVLPLELQTLLHKFLNYQE</sequence>
<dbReference type="Pfam" id="PF09531">
    <property type="entry name" value="Ndc1_Nup"/>
    <property type="match status" value="1"/>
</dbReference>
<keyword evidence="5 13" id="KW-0812">Transmembrane</keyword>
<keyword evidence="7" id="KW-0653">Protein transport</keyword>
<feature type="transmembrane region" description="Helical" evidence="13">
    <location>
        <begin position="304"/>
        <end position="327"/>
    </location>
</feature>
<evidence type="ECO:0000256" key="12">
    <source>
        <dbReference type="ARBA" id="ARBA00023242"/>
    </source>
</evidence>
<gene>
    <name evidence="14" type="ORF">PAPYR_6953</name>
</gene>
<feature type="transmembrane region" description="Helical" evidence="13">
    <location>
        <begin position="136"/>
        <end position="156"/>
    </location>
</feature>
<evidence type="ECO:0000313" key="14">
    <source>
        <dbReference type="EMBL" id="KAJ4457589.1"/>
    </source>
</evidence>
<keyword evidence="4" id="KW-0813">Transport</keyword>
<keyword evidence="6" id="KW-0509">mRNA transport</keyword>
<dbReference type="InterPro" id="IPR019049">
    <property type="entry name" value="Nucleoporin_prot_Ndc1/Nup"/>
</dbReference>